<organism evidence="2 3">
    <name type="scientific">Pullulanibacillus pueri</name>
    <dbReference type="NCBI Taxonomy" id="1437324"/>
    <lineage>
        <taxon>Bacteria</taxon>
        <taxon>Bacillati</taxon>
        <taxon>Bacillota</taxon>
        <taxon>Bacilli</taxon>
        <taxon>Bacillales</taxon>
        <taxon>Sporolactobacillaceae</taxon>
        <taxon>Pullulanibacillus</taxon>
    </lineage>
</organism>
<dbReference type="Gene3D" id="3.40.720.10">
    <property type="entry name" value="Alkaline Phosphatase, subunit A"/>
    <property type="match status" value="1"/>
</dbReference>
<dbReference type="AlphaFoldDB" id="A0A8J2ZRA9"/>
<protein>
    <recommendedName>
        <fullName evidence="1">Sulfatase N-terminal domain-containing protein</fullName>
    </recommendedName>
</protein>
<evidence type="ECO:0000259" key="1">
    <source>
        <dbReference type="Pfam" id="PF00884"/>
    </source>
</evidence>
<dbReference type="RefSeq" id="WP_229745328.1">
    <property type="nucleotide sequence ID" value="NZ_BMFV01000001.1"/>
</dbReference>
<reference evidence="2" key="1">
    <citation type="journal article" date="2014" name="Int. J. Syst. Evol. Microbiol.">
        <title>Complete genome sequence of Corynebacterium casei LMG S-19264T (=DSM 44701T), isolated from a smear-ripened cheese.</title>
        <authorList>
            <consortium name="US DOE Joint Genome Institute (JGI-PGF)"/>
            <person name="Walter F."/>
            <person name="Albersmeier A."/>
            <person name="Kalinowski J."/>
            <person name="Ruckert C."/>
        </authorList>
    </citation>
    <scope>NUCLEOTIDE SEQUENCE</scope>
    <source>
        <strain evidence="2">CGMCC 1.12777</strain>
    </source>
</reference>
<dbReference type="EMBL" id="BMFV01000001">
    <property type="protein sequence ID" value="GGH73557.1"/>
    <property type="molecule type" value="Genomic_DNA"/>
</dbReference>
<dbReference type="Pfam" id="PF00884">
    <property type="entry name" value="Sulfatase"/>
    <property type="match status" value="1"/>
</dbReference>
<feature type="domain" description="Sulfatase N-terminal" evidence="1">
    <location>
        <begin position="4"/>
        <end position="93"/>
    </location>
</feature>
<sequence length="116" mass="13634">MRAVMVMFDSLNRRMLPNYGCDWVHAPQFEKLSERCVTFDNCYAGSLPCMPARRELHTGRYNFLHRSWGPIEPFDDSMIDLLKNKGIYTHLATDHMHYLEDGGATYHTRYNSWEIA</sequence>
<dbReference type="InterPro" id="IPR017850">
    <property type="entry name" value="Alkaline_phosphatase_core_sf"/>
</dbReference>
<dbReference type="InterPro" id="IPR000917">
    <property type="entry name" value="Sulfatase_N"/>
</dbReference>
<reference evidence="2" key="2">
    <citation type="submission" date="2020-09" db="EMBL/GenBank/DDBJ databases">
        <authorList>
            <person name="Sun Q."/>
            <person name="Zhou Y."/>
        </authorList>
    </citation>
    <scope>NUCLEOTIDE SEQUENCE</scope>
    <source>
        <strain evidence="2">CGMCC 1.12777</strain>
    </source>
</reference>
<name>A0A8J2ZRA9_9BACL</name>
<keyword evidence="3" id="KW-1185">Reference proteome</keyword>
<accession>A0A8J2ZRA9</accession>
<evidence type="ECO:0000313" key="3">
    <source>
        <dbReference type="Proteomes" id="UP000656813"/>
    </source>
</evidence>
<proteinExistence type="predicted"/>
<dbReference type="Proteomes" id="UP000656813">
    <property type="component" value="Unassembled WGS sequence"/>
</dbReference>
<evidence type="ECO:0000313" key="2">
    <source>
        <dbReference type="EMBL" id="GGH73557.1"/>
    </source>
</evidence>
<dbReference type="SUPFAM" id="SSF53649">
    <property type="entry name" value="Alkaline phosphatase-like"/>
    <property type="match status" value="1"/>
</dbReference>
<gene>
    <name evidence="2" type="ORF">GCM10007096_00900</name>
</gene>
<comment type="caution">
    <text evidence="2">The sequence shown here is derived from an EMBL/GenBank/DDBJ whole genome shotgun (WGS) entry which is preliminary data.</text>
</comment>